<dbReference type="InterPro" id="IPR048263">
    <property type="entry name" value="Arb2"/>
</dbReference>
<reference evidence="3" key="1">
    <citation type="journal article" date="2021" name="Nat. Commun.">
        <title>Genetic determinants of endophytism in the Arabidopsis root mycobiome.</title>
        <authorList>
            <person name="Mesny F."/>
            <person name="Miyauchi S."/>
            <person name="Thiergart T."/>
            <person name="Pickel B."/>
            <person name="Atanasova L."/>
            <person name="Karlsson M."/>
            <person name="Huettel B."/>
            <person name="Barry K.W."/>
            <person name="Haridas S."/>
            <person name="Chen C."/>
            <person name="Bauer D."/>
            <person name="Andreopoulos W."/>
            <person name="Pangilinan J."/>
            <person name="LaButti K."/>
            <person name="Riley R."/>
            <person name="Lipzen A."/>
            <person name="Clum A."/>
            <person name="Drula E."/>
            <person name="Henrissat B."/>
            <person name="Kohler A."/>
            <person name="Grigoriev I.V."/>
            <person name="Martin F.M."/>
            <person name="Hacquard S."/>
        </authorList>
    </citation>
    <scope>NUCLEOTIDE SEQUENCE</scope>
    <source>
        <strain evidence="3">MPI-CAGE-CH-0230</strain>
    </source>
</reference>
<feature type="domain" description="Arb2" evidence="2">
    <location>
        <begin position="15"/>
        <end position="303"/>
    </location>
</feature>
<evidence type="ECO:0000313" key="3">
    <source>
        <dbReference type="EMBL" id="KAH7037223.1"/>
    </source>
</evidence>
<accession>A0A9P8YFZ3</accession>
<comment type="caution">
    <text evidence="3">The sequence shown here is derived from an EMBL/GenBank/DDBJ whole genome shotgun (WGS) entry which is preliminary data.</text>
</comment>
<proteinExistence type="predicted"/>
<dbReference type="GO" id="GO:0005634">
    <property type="term" value="C:nucleus"/>
    <property type="evidence" value="ECO:0007669"/>
    <property type="project" value="TreeGrafter"/>
</dbReference>
<evidence type="ECO:0000256" key="1">
    <source>
        <dbReference type="SAM" id="MobiDB-lite"/>
    </source>
</evidence>
<gene>
    <name evidence="3" type="ORF">B0I36DRAFT_358953</name>
</gene>
<dbReference type="EMBL" id="JAGTJQ010000002">
    <property type="protein sequence ID" value="KAH7037223.1"/>
    <property type="molecule type" value="Genomic_DNA"/>
</dbReference>
<sequence length="479" mass="52180">MFRRKWTGLPADPDFPADLEALGYFVNPDDEIRSIANNDNYFKFFISRNPRWNDRQRYAMNEACGKIIQSRLQDLGLEKHMLPLGAESSKNKPRLPIFASKSIAGASRVVLIFGESTQDLGVLAHRVIGGPGGINKGSMVSIVQSILSQRASPGDDRPPAVLLANCGQLMWLPSLLKTLSPSAWDATRMKSAVHLGNLYTREVNSVPGNRTVAEHVKYIFEDVLPALLGPDSTARLDVIGVGDGADAVERYLDDDQVWSRLDGRLNCMALVGGLFAIWEVKTAGLKAFLRDRARNYALSMEPLNTPISGPDGNTKTTAFTGLGCPVLSSGEPNYTECTLIRAAGAVLDWIQEVSLCTIVADTATTVPNTSSERGSRAHEEEEDEEVSSNVSNTSMAGSFYESSIDGNSNGGPRGDRDREHLINTYKNPVFDVTYADPDYELRGSDEVETWNGWEGPGDVLVSSLAGLDVADDHDKHASQ</sequence>
<dbReference type="GO" id="GO:0031048">
    <property type="term" value="P:regulatory ncRNA-mediated heterochromatin formation"/>
    <property type="evidence" value="ECO:0007669"/>
    <property type="project" value="TreeGrafter"/>
</dbReference>
<dbReference type="GO" id="GO:0035197">
    <property type="term" value="F:siRNA binding"/>
    <property type="evidence" value="ECO:0007669"/>
    <property type="project" value="TreeGrafter"/>
</dbReference>
<dbReference type="Proteomes" id="UP000756346">
    <property type="component" value="Unassembled WGS sequence"/>
</dbReference>
<evidence type="ECO:0000313" key="4">
    <source>
        <dbReference type="Proteomes" id="UP000756346"/>
    </source>
</evidence>
<dbReference type="GeneID" id="70187596"/>
<name>A0A9P8YFZ3_9PEZI</name>
<dbReference type="PANTHER" id="PTHR21357:SF4">
    <property type="entry name" value="FAM172 FAMILY PROTEIN HOMOLOG CG10038"/>
    <property type="match status" value="1"/>
</dbReference>
<protein>
    <recommendedName>
        <fullName evidence="2">Arb2 domain-containing protein</fullName>
    </recommendedName>
</protein>
<dbReference type="PANTHER" id="PTHR21357">
    <property type="entry name" value="FAM172 FAMILY PROTEIN HOMOLOG CG10038"/>
    <property type="match status" value="1"/>
</dbReference>
<dbReference type="Pfam" id="PF22749">
    <property type="entry name" value="Arb2"/>
    <property type="match status" value="1"/>
</dbReference>
<organism evidence="3 4">
    <name type="scientific">Microdochium trichocladiopsis</name>
    <dbReference type="NCBI Taxonomy" id="1682393"/>
    <lineage>
        <taxon>Eukaryota</taxon>
        <taxon>Fungi</taxon>
        <taxon>Dikarya</taxon>
        <taxon>Ascomycota</taxon>
        <taxon>Pezizomycotina</taxon>
        <taxon>Sordariomycetes</taxon>
        <taxon>Xylariomycetidae</taxon>
        <taxon>Xylariales</taxon>
        <taxon>Microdochiaceae</taxon>
        <taxon>Microdochium</taxon>
    </lineage>
</organism>
<dbReference type="RefSeq" id="XP_046016344.1">
    <property type="nucleotide sequence ID" value="XM_046158050.1"/>
</dbReference>
<evidence type="ECO:0000259" key="2">
    <source>
        <dbReference type="Pfam" id="PF22749"/>
    </source>
</evidence>
<keyword evidence="4" id="KW-1185">Reference proteome</keyword>
<feature type="region of interest" description="Disordered" evidence="1">
    <location>
        <begin position="366"/>
        <end position="419"/>
    </location>
</feature>
<dbReference type="OrthoDB" id="421951at2759"/>
<dbReference type="InterPro" id="IPR053858">
    <property type="entry name" value="Arb2_dom"/>
</dbReference>
<dbReference type="AlphaFoldDB" id="A0A9P8YFZ3"/>